<dbReference type="EMBL" id="LAZR01025887">
    <property type="protein sequence ID" value="KKL70458.1"/>
    <property type="molecule type" value="Genomic_DNA"/>
</dbReference>
<protein>
    <submittedName>
        <fullName evidence="1">Uncharacterized protein</fullName>
    </submittedName>
</protein>
<comment type="caution">
    <text evidence="1">The sequence shown here is derived from an EMBL/GenBank/DDBJ whole genome shotgun (WGS) entry which is preliminary data.</text>
</comment>
<proteinExistence type="predicted"/>
<organism evidence="1">
    <name type="scientific">marine sediment metagenome</name>
    <dbReference type="NCBI Taxonomy" id="412755"/>
    <lineage>
        <taxon>unclassified sequences</taxon>
        <taxon>metagenomes</taxon>
        <taxon>ecological metagenomes</taxon>
    </lineage>
</organism>
<gene>
    <name evidence="1" type="ORF">LCGC14_2104710</name>
</gene>
<evidence type="ECO:0000313" key="1">
    <source>
        <dbReference type="EMBL" id="KKL70458.1"/>
    </source>
</evidence>
<name>A0A0F9E8U7_9ZZZZ</name>
<dbReference type="AlphaFoldDB" id="A0A0F9E8U7"/>
<accession>A0A0F9E8U7</accession>
<sequence>MGQHVLGREGQSLKMPIQSPRASAFQAVTNSGWQARGAKSLGRVVNVCWIDESDPDYYPANQAQWDQDKAFFITKLDLPIISNNLCVEVDGTPVNPGGIIPLGEPDPIEIPIIQAGWRSATLEQMQANFETARDGLGGLDFVFLHVDVTLSMDLPPASNVKTRVLELETWVAAQYPDAQVAVNLFDTERWLFEIGEFIQYAYDNFLD</sequence>
<reference evidence="1" key="1">
    <citation type="journal article" date="2015" name="Nature">
        <title>Complex archaea that bridge the gap between prokaryotes and eukaryotes.</title>
        <authorList>
            <person name="Spang A."/>
            <person name="Saw J.H."/>
            <person name="Jorgensen S.L."/>
            <person name="Zaremba-Niedzwiedzka K."/>
            <person name="Martijn J."/>
            <person name="Lind A.E."/>
            <person name="van Eijk R."/>
            <person name="Schleper C."/>
            <person name="Guy L."/>
            <person name="Ettema T.J."/>
        </authorList>
    </citation>
    <scope>NUCLEOTIDE SEQUENCE</scope>
</reference>